<dbReference type="EMBL" id="JBDXMI010000001">
    <property type="protein sequence ID" value="MEO9382961.1"/>
    <property type="molecule type" value="Genomic_DNA"/>
</dbReference>
<dbReference type="PROSITE" id="PS50005">
    <property type="entry name" value="TPR"/>
    <property type="match status" value="1"/>
</dbReference>
<evidence type="ECO:0000256" key="4">
    <source>
        <dbReference type="ARBA" id="ARBA00022803"/>
    </source>
</evidence>
<feature type="repeat" description="TPR" evidence="6">
    <location>
        <begin position="463"/>
        <end position="496"/>
    </location>
</feature>
<evidence type="ECO:0000256" key="7">
    <source>
        <dbReference type="SAM" id="MobiDB-lite"/>
    </source>
</evidence>
<dbReference type="InterPro" id="IPR019734">
    <property type="entry name" value="TPR_rpt"/>
</dbReference>
<dbReference type="PANTHER" id="PTHR12558:SF13">
    <property type="entry name" value="CELL DIVISION CYCLE PROTEIN 27 HOMOLOG"/>
    <property type="match status" value="1"/>
</dbReference>
<dbReference type="InterPro" id="IPR008410">
    <property type="entry name" value="BCSC_C"/>
</dbReference>
<feature type="domain" description="Cellulose synthase operon C C-terminal" evidence="9">
    <location>
        <begin position="926"/>
        <end position="1264"/>
    </location>
</feature>
<comment type="pathway">
    <text evidence="1">Glycan metabolism; bacterial cellulose biosynthesis.</text>
</comment>
<evidence type="ECO:0000256" key="3">
    <source>
        <dbReference type="ARBA" id="ARBA00022737"/>
    </source>
</evidence>
<evidence type="ECO:0000256" key="2">
    <source>
        <dbReference type="ARBA" id="ARBA00022729"/>
    </source>
</evidence>
<dbReference type="Pfam" id="PF05420">
    <property type="entry name" value="BCSC_C"/>
    <property type="match status" value="1"/>
</dbReference>
<protein>
    <submittedName>
        <fullName evidence="10">Cellulose synthase subunit BcsC-related outer membrane protein</fullName>
    </submittedName>
</protein>
<keyword evidence="11" id="KW-1185">Reference proteome</keyword>
<feature type="chain" id="PRO_5045374340" evidence="8">
    <location>
        <begin position="23"/>
        <end position="1285"/>
    </location>
</feature>
<evidence type="ECO:0000256" key="5">
    <source>
        <dbReference type="ARBA" id="ARBA00022916"/>
    </source>
</evidence>
<gene>
    <name evidence="10" type="ORF">ABI908_02370</name>
</gene>
<keyword evidence="2 8" id="KW-0732">Signal</keyword>
<dbReference type="Proteomes" id="UP001462502">
    <property type="component" value="Unassembled WGS sequence"/>
</dbReference>
<evidence type="ECO:0000313" key="10">
    <source>
        <dbReference type="EMBL" id="MEO9382961.1"/>
    </source>
</evidence>
<sequence length="1285" mass="138374">MSRIAAGIALSALIAPAWPADAVDPGPRLLEQVRQWQDLGRPQDARHALDQLFLMAPPASALHAEALTLEALGQIQQKQPQQARQTLARLRAAHPGYPGVARVELMLRLRGEDSGKLQRARALAEAGRAEEAYAAFNQLYRGRPPEGGLELEYWQLVARLPGDGWRRAQAELQRLRTAYPSSHQTRIALASIYLLHPPVPQAVLDELLALSQFDDSRDDAMGLWRRALLQGSGNAPLDSYRQYLLRAPDDQTVKSRMEEENAVQSRQRELLADPGYRALLASGQQLDANLLAAAEQSLKLASVRYGRDPQFLQNLGRLRERQGRYADAAAAYRQGLALGGGGWKRRLDDARLAEMLAAAKSAMEGQDWAAARAKLDDARRIQPDDDGLLVAEADWHAARKNLPSARDYYWLALRRKPDNGPALAGLTSVYLDQGKYEDAGALLAAIPEAQRARLGEAYRSAEAQVARAEGDAWLDKGQAAPALPYFRKAVSLQPQNVWNRYALANALLATGRGGEGGALLRELADAPTADPANLYAYALFESKRGDNLAAMVALDKVAPAARTPGMAALQRRAWLRQTMALADAESARGDGAQARRRLQAAEASLEDDAGLLADVAKGWLRLGEPDRARELSQRLYLAQPTTDAELAYADLLMAQGRLTESEPVLAAAARNRAAMSAEQGQTLDGLLADQALARAELARAAGRANESADILSQAEKAAPGNIRLQRALAEEDLAAKRWDAARARLERTLAAQPDNDEARLSLADADIGAGRLDAARAGVDSLLSSKPGRDVDFTLRVLSRAAALGDAARVDGELARLRGEGQTEPGVYLLAGERAQAQGQPGQALALYREGLEASARKAAPQGFAPDGAPQAVGDDGPLRPLPAAPARGEDLHQAYAELLDARGWKAWQGVDLLYRSPRDGTPGTSQMTMWQTPLLLEKGEPGGGRYFLRGEAVDIRAGSLNLDPGNDYTLNRFGSVAACAAQSSPQACAAAYGSQSASGVGLAAGYESESWRFDIGVAPQGFPVSNIVGGARRSGELGDLSYKLELARRPLTSSLLSYAGARDSYTGQTWGGVTAAGAGGSLGYDKGGAFGVWSNFAYQQLTGENVDSNRKLTAMAGIYWRVVDEPARLVTLGASTVNFWYQKNLGGFTFGQGGYYSPQRYHSLSFPVRYAARGERWSYFLRGSASVSSAREDASSFYPTRPDLQAQAGDPFFSASAGPGWGAELTGAFEYQATSSLAFGGMLDIQHSQFYQPSRLLFYLRYQPGGASLTLPFPVEPLQPYSGF</sequence>
<comment type="caution">
    <text evidence="10">The sequence shown here is derived from an EMBL/GenBank/DDBJ whole genome shotgun (WGS) entry which is preliminary data.</text>
</comment>
<dbReference type="Gene3D" id="1.25.40.10">
    <property type="entry name" value="Tetratricopeptide repeat domain"/>
    <property type="match status" value="4"/>
</dbReference>
<dbReference type="Pfam" id="PF14559">
    <property type="entry name" value="TPR_19"/>
    <property type="match status" value="2"/>
</dbReference>
<organism evidence="10 11">
    <name type="scientific">Chromobacterium phragmitis</name>
    <dbReference type="NCBI Taxonomy" id="2202141"/>
    <lineage>
        <taxon>Bacteria</taxon>
        <taxon>Pseudomonadati</taxon>
        <taxon>Pseudomonadota</taxon>
        <taxon>Betaproteobacteria</taxon>
        <taxon>Neisseriales</taxon>
        <taxon>Chromobacteriaceae</taxon>
        <taxon>Chromobacterium</taxon>
    </lineage>
</organism>
<dbReference type="PANTHER" id="PTHR12558">
    <property type="entry name" value="CELL DIVISION CYCLE 16,23,27"/>
    <property type="match status" value="1"/>
</dbReference>
<dbReference type="PRINTS" id="PR01441">
    <property type="entry name" value="CELLSNTHASEC"/>
</dbReference>
<keyword evidence="4 6" id="KW-0802">TPR repeat</keyword>
<proteinExistence type="predicted"/>
<evidence type="ECO:0000256" key="1">
    <source>
        <dbReference type="ARBA" id="ARBA00005186"/>
    </source>
</evidence>
<feature type="signal peptide" evidence="8">
    <location>
        <begin position="1"/>
        <end position="22"/>
    </location>
</feature>
<evidence type="ECO:0000313" key="11">
    <source>
        <dbReference type="Proteomes" id="UP001462502"/>
    </source>
</evidence>
<dbReference type="InterPro" id="IPR011990">
    <property type="entry name" value="TPR-like_helical_dom_sf"/>
</dbReference>
<dbReference type="SMART" id="SM00028">
    <property type="entry name" value="TPR"/>
    <property type="match status" value="6"/>
</dbReference>
<dbReference type="InterPro" id="IPR003921">
    <property type="entry name" value="Cell_synth_C"/>
</dbReference>
<reference evidence="10 11" key="1">
    <citation type="submission" date="2024-05" db="EMBL/GenBank/DDBJ databases">
        <authorList>
            <person name="De Oliveira J.P."/>
            <person name="Noriler S.A."/>
            <person name="De Oliveira A.G."/>
            <person name="Sipoli D.S."/>
        </authorList>
    </citation>
    <scope>NUCLEOTIDE SEQUENCE [LARGE SCALE GENOMIC DNA]</scope>
    <source>
        <strain evidence="10 11">LABIM192</strain>
    </source>
</reference>
<keyword evidence="5" id="KW-0135">Cellulose biosynthesis</keyword>
<keyword evidence="3" id="KW-0677">Repeat</keyword>
<dbReference type="RefSeq" id="WP_347937599.1">
    <property type="nucleotide sequence ID" value="NZ_JBDXMI010000001.1"/>
</dbReference>
<evidence type="ECO:0000256" key="8">
    <source>
        <dbReference type="SAM" id="SignalP"/>
    </source>
</evidence>
<feature type="region of interest" description="Disordered" evidence="7">
    <location>
        <begin position="861"/>
        <end position="886"/>
    </location>
</feature>
<dbReference type="SUPFAM" id="SSF48452">
    <property type="entry name" value="TPR-like"/>
    <property type="match status" value="3"/>
</dbReference>
<name>A0ABV0INU5_9NEIS</name>
<evidence type="ECO:0000259" key="9">
    <source>
        <dbReference type="Pfam" id="PF05420"/>
    </source>
</evidence>
<accession>A0ABV0INU5</accession>
<evidence type="ECO:0000256" key="6">
    <source>
        <dbReference type="PROSITE-ProRule" id="PRU00339"/>
    </source>
</evidence>